<dbReference type="InterPro" id="IPR002639">
    <property type="entry name" value="UreF"/>
</dbReference>
<keyword evidence="2 3" id="KW-0143">Chaperone</keyword>
<dbReference type="AlphaFoldDB" id="A0AAN0VGL8"/>
<gene>
    <name evidence="3" type="primary">ureF</name>
    <name evidence="4" type="ORF">GbCGDNIH3_2166</name>
</gene>
<dbReference type="KEGG" id="gbc:GbCGDNIH3_2166"/>
<evidence type="ECO:0000256" key="3">
    <source>
        <dbReference type="HAMAP-Rule" id="MF_01385"/>
    </source>
</evidence>
<comment type="function">
    <text evidence="3">Required for maturation of urease via the functional incorporation of the urease nickel metallocenter.</text>
</comment>
<evidence type="ECO:0000256" key="1">
    <source>
        <dbReference type="ARBA" id="ARBA00022988"/>
    </source>
</evidence>
<dbReference type="HAMAP" id="MF_01385">
    <property type="entry name" value="UreF"/>
    <property type="match status" value="1"/>
</dbReference>
<dbReference type="PIRSF" id="PIRSF009467">
    <property type="entry name" value="Ureas_acces_UreF"/>
    <property type="match status" value="1"/>
</dbReference>
<dbReference type="GO" id="GO:0005737">
    <property type="term" value="C:cytoplasm"/>
    <property type="evidence" value="ECO:0007669"/>
    <property type="project" value="UniProtKB-SubCell"/>
</dbReference>
<proteinExistence type="inferred from homology"/>
<protein>
    <recommendedName>
        <fullName evidence="3">Urease accessory protein UreF</fullName>
    </recommendedName>
</protein>
<comment type="similarity">
    <text evidence="3">Belongs to the UreF family.</text>
</comment>
<name>A0AAN0VGL8_9PROT</name>
<dbReference type="PANTHER" id="PTHR33620">
    <property type="entry name" value="UREASE ACCESSORY PROTEIN F"/>
    <property type="match status" value="1"/>
</dbReference>
<reference evidence="5" key="1">
    <citation type="submission" date="2012-06" db="EMBL/GenBank/DDBJ databases">
        <title>Genome analysis of multiple Granulibacter bethesdensis isolates demonstrates substantial genome diversity.</title>
        <authorList>
            <person name="Greenberg D.E."/>
            <person name="Porcella S.F."/>
            <person name="Zarember K."/>
            <person name="Zelazny A.M."/>
            <person name="Bruno D."/>
            <person name="Martens C."/>
            <person name="Barbian K.D."/>
            <person name="Jaske E."/>
            <person name="Holland S.M."/>
        </authorList>
    </citation>
    <scope>NUCLEOTIDE SEQUENCE [LARGE SCALE GENOMIC DNA]</scope>
    <source>
        <strain evidence="5">CGDNIH3</strain>
    </source>
</reference>
<dbReference type="Gene3D" id="1.10.4190.10">
    <property type="entry name" value="Urease accessory protein UreF"/>
    <property type="match status" value="1"/>
</dbReference>
<evidence type="ECO:0000256" key="2">
    <source>
        <dbReference type="ARBA" id="ARBA00023186"/>
    </source>
</evidence>
<evidence type="ECO:0000313" key="4">
    <source>
        <dbReference type="EMBL" id="AHJ64064.1"/>
    </source>
</evidence>
<evidence type="ECO:0000313" key="5">
    <source>
        <dbReference type="Proteomes" id="UP000019438"/>
    </source>
</evidence>
<comment type="subunit">
    <text evidence="3">UreD, UreF and UreG form a complex that acts as a GTP-hydrolysis-dependent molecular chaperone, activating the urease apoprotein by helping to assemble the nickel containing metallocenter of UreC. The UreE protein probably delivers the nickel.</text>
</comment>
<keyword evidence="3" id="KW-0963">Cytoplasm</keyword>
<dbReference type="PANTHER" id="PTHR33620:SF1">
    <property type="entry name" value="UREASE ACCESSORY PROTEIN F"/>
    <property type="match status" value="1"/>
</dbReference>
<sequence length="272" mass="28994">MASITGITPMPMVSHMSICVHTIMGTIIPTHMIDDPGSSFGPSFGPTGDAALYRLLSWLSPAYPVGAYTYSHGLETAVEDGLVRHRQSLADYVATVLHDGAAAIDGPLLAASWRAAQAEDHARLDELAVLGAAWRSSAETALETSAQGRAFCDVTQAAWPDSRFAAFCARHDESIVHPVAFGVASCWQGIPLRAALFGYLSAFAANLVSAGVRLIPLGQTDGQRAQAVLLDDLQRATDHGLNTSLEDAGSAAPMLDLFSIRHETQYTRLFRS</sequence>
<dbReference type="Proteomes" id="UP000019438">
    <property type="component" value="Chromosome"/>
</dbReference>
<accession>A0AAN0VGL8</accession>
<dbReference type="Pfam" id="PF01730">
    <property type="entry name" value="UreF"/>
    <property type="match status" value="1"/>
</dbReference>
<dbReference type="GO" id="GO:0016151">
    <property type="term" value="F:nickel cation binding"/>
    <property type="evidence" value="ECO:0007669"/>
    <property type="project" value="UniProtKB-UniRule"/>
</dbReference>
<dbReference type="EMBL" id="CP003181">
    <property type="protein sequence ID" value="AHJ64064.1"/>
    <property type="molecule type" value="Genomic_DNA"/>
</dbReference>
<keyword evidence="1 3" id="KW-0996">Nickel insertion</keyword>
<organism evidence="4 5">
    <name type="scientific">Granulibacter bethesdensis</name>
    <dbReference type="NCBI Taxonomy" id="364410"/>
    <lineage>
        <taxon>Bacteria</taxon>
        <taxon>Pseudomonadati</taxon>
        <taxon>Pseudomonadota</taxon>
        <taxon>Alphaproteobacteria</taxon>
        <taxon>Acetobacterales</taxon>
        <taxon>Acetobacteraceae</taxon>
        <taxon>Granulibacter</taxon>
    </lineage>
</organism>
<comment type="subcellular location">
    <subcellularLocation>
        <location evidence="3">Cytoplasm</location>
    </subcellularLocation>
</comment>
<dbReference type="InterPro" id="IPR038277">
    <property type="entry name" value="UreF_sf"/>
</dbReference>